<dbReference type="InterPro" id="IPR024337">
    <property type="entry name" value="tRNA_splic_suSen54"/>
</dbReference>
<evidence type="ECO:0000313" key="1">
    <source>
        <dbReference type="Proteomes" id="UP000887577"/>
    </source>
</evidence>
<accession>A0A914Z5I5</accession>
<dbReference type="AlphaFoldDB" id="A0A914Z5I5"/>
<dbReference type="WBParaSite" id="PSU_v2.g7609.t1">
    <property type="protein sequence ID" value="PSU_v2.g7609.t1"/>
    <property type="gene ID" value="PSU_v2.g7609"/>
</dbReference>
<name>A0A914Z5I5_9BILA</name>
<sequence length="213" mass="24092">MSTEISKVNDVSTCTKTLITYLTNSNEFITELVHGKIMEKIGIHISDGRFKLAPEECTYMVALRQAFCYEDCNPIEAFEEGKEPMSMMKLYTMLTENYISLLRFSIFSSLTTAGYTVKPSKYSNIPGSSTDEEIIKHDYDVWHFTIPWSRGDIPPPPTYRLIVADFRYQNQLPPRYQLSKLSLNGEGAVVIATGAVGTFSFFSIHGMPINLLL</sequence>
<dbReference type="GO" id="GO:0000379">
    <property type="term" value="P:tRNA-type intron splice site recognition and cleavage"/>
    <property type="evidence" value="ECO:0007669"/>
    <property type="project" value="TreeGrafter"/>
</dbReference>
<evidence type="ECO:0000313" key="2">
    <source>
        <dbReference type="WBParaSite" id="PSU_v2.g7609.t1"/>
    </source>
</evidence>
<organism evidence="1 2">
    <name type="scientific">Panagrolaimus superbus</name>
    <dbReference type="NCBI Taxonomy" id="310955"/>
    <lineage>
        <taxon>Eukaryota</taxon>
        <taxon>Metazoa</taxon>
        <taxon>Ecdysozoa</taxon>
        <taxon>Nematoda</taxon>
        <taxon>Chromadorea</taxon>
        <taxon>Rhabditida</taxon>
        <taxon>Tylenchina</taxon>
        <taxon>Panagrolaimomorpha</taxon>
        <taxon>Panagrolaimoidea</taxon>
        <taxon>Panagrolaimidae</taxon>
        <taxon>Panagrolaimus</taxon>
    </lineage>
</organism>
<keyword evidence="1" id="KW-1185">Reference proteome</keyword>
<reference evidence="2" key="1">
    <citation type="submission" date="2022-11" db="UniProtKB">
        <authorList>
            <consortium name="WormBaseParasite"/>
        </authorList>
    </citation>
    <scope>IDENTIFICATION</scope>
</reference>
<protein>
    <submittedName>
        <fullName evidence="2">Uncharacterized protein</fullName>
    </submittedName>
</protein>
<proteinExistence type="predicted"/>
<dbReference type="GO" id="GO:0000214">
    <property type="term" value="C:tRNA-intron endonuclease complex"/>
    <property type="evidence" value="ECO:0007669"/>
    <property type="project" value="TreeGrafter"/>
</dbReference>
<dbReference type="PANTHER" id="PTHR21027">
    <property type="entry name" value="TRNA-SPLICING ENDONUCLEASE SUBUNIT SEN54"/>
    <property type="match status" value="1"/>
</dbReference>
<dbReference type="Proteomes" id="UP000887577">
    <property type="component" value="Unplaced"/>
</dbReference>
<dbReference type="PANTHER" id="PTHR21027:SF1">
    <property type="entry name" value="TRNA-SPLICING ENDONUCLEASE SUBUNIT SEN54"/>
    <property type="match status" value="1"/>
</dbReference>